<gene>
    <name evidence="2" type="ORF">GPM918_LOCUS45828</name>
    <name evidence="3" type="ORF">SRO942_LOCUS48766</name>
</gene>
<comment type="caution">
    <text evidence="2">The sequence shown here is derived from an EMBL/GenBank/DDBJ whole genome shotgun (WGS) entry which is preliminary data.</text>
</comment>
<dbReference type="AlphaFoldDB" id="A0A816F3J2"/>
<dbReference type="EMBL" id="CAJOBC010126849">
    <property type="protein sequence ID" value="CAF4598205.1"/>
    <property type="molecule type" value="Genomic_DNA"/>
</dbReference>
<evidence type="ECO:0000313" key="3">
    <source>
        <dbReference type="EMBL" id="CAF4598205.1"/>
    </source>
</evidence>
<evidence type="ECO:0000313" key="2">
    <source>
        <dbReference type="EMBL" id="CAF1657284.1"/>
    </source>
</evidence>
<feature type="non-terminal residue" evidence="2">
    <location>
        <position position="71"/>
    </location>
</feature>
<feature type="compositionally biased region" description="Low complexity" evidence="1">
    <location>
        <begin position="48"/>
        <end position="61"/>
    </location>
</feature>
<evidence type="ECO:0000256" key="1">
    <source>
        <dbReference type="SAM" id="MobiDB-lite"/>
    </source>
</evidence>
<dbReference type="Proteomes" id="UP000681722">
    <property type="component" value="Unassembled WGS sequence"/>
</dbReference>
<dbReference type="Proteomes" id="UP000663829">
    <property type="component" value="Unassembled WGS sequence"/>
</dbReference>
<protein>
    <submittedName>
        <fullName evidence="2">Uncharacterized protein</fullName>
    </submittedName>
</protein>
<sequence>MPGLVPVMDIMHDDYCNDLLKQHMSVTEDFISTDSRILVNQQQSTPVITTINNPNDNINNEVDGDSQLLDY</sequence>
<keyword evidence="4" id="KW-1185">Reference proteome</keyword>
<proteinExistence type="predicted"/>
<accession>A0A816F3J2</accession>
<feature type="region of interest" description="Disordered" evidence="1">
    <location>
        <begin position="48"/>
        <end position="71"/>
    </location>
</feature>
<dbReference type="EMBL" id="CAJNOQ010054212">
    <property type="protein sequence ID" value="CAF1657284.1"/>
    <property type="molecule type" value="Genomic_DNA"/>
</dbReference>
<name>A0A816F3J2_9BILA</name>
<organism evidence="2 4">
    <name type="scientific">Didymodactylos carnosus</name>
    <dbReference type="NCBI Taxonomy" id="1234261"/>
    <lineage>
        <taxon>Eukaryota</taxon>
        <taxon>Metazoa</taxon>
        <taxon>Spiralia</taxon>
        <taxon>Gnathifera</taxon>
        <taxon>Rotifera</taxon>
        <taxon>Eurotatoria</taxon>
        <taxon>Bdelloidea</taxon>
        <taxon>Philodinida</taxon>
        <taxon>Philodinidae</taxon>
        <taxon>Didymodactylos</taxon>
    </lineage>
</organism>
<evidence type="ECO:0000313" key="4">
    <source>
        <dbReference type="Proteomes" id="UP000663829"/>
    </source>
</evidence>
<reference evidence="2" key="1">
    <citation type="submission" date="2021-02" db="EMBL/GenBank/DDBJ databases">
        <authorList>
            <person name="Nowell W R."/>
        </authorList>
    </citation>
    <scope>NUCLEOTIDE SEQUENCE</scope>
</reference>